<dbReference type="InterPro" id="IPR028362">
    <property type="entry name" value="AlgI"/>
</dbReference>
<comment type="similarity">
    <text evidence="2 7">Belongs to the membrane-bound acyltransferase family.</text>
</comment>
<reference evidence="9 10" key="1">
    <citation type="submission" date="2018-01" db="EMBL/GenBank/DDBJ databases">
        <title>A novel member of the phylum Bacteroidetes isolated from glacier ice.</title>
        <authorList>
            <person name="Liu Q."/>
            <person name="Xin Y.-H."/>
        </authorList>
    </citation>
    <scope>NUCLEOTIDE SEQUENCE [LARGE SCALE GENOMIC DNA]</scope>
    <source>
        <strain evidence="9 10">RB1R16</strain>
    </source>
</reference>
<dbReference type="PIRSF" id="PIRSF016636">
    <property type="entry name" value="AlgI_DltB"/>
    <property type="match status" value="1"/>
</dbReference>
<feature type="transmembrane region" description="Helical" evidence="8">
    <location>
        <begin position="308"/>
        <end position="325"/>
    </location>
</feature>
<keyword evidence="7 9" id="KW-0808">Transferase</keyword>
<evidence type="ECO:0000256" key="8">
    <source>
        <dbReference type="SAM" id="Phobius"/>
    </source>
</evidence>
<feature type="transmembrane region" description="Helical" evidence="8">
    <location>
        <begin position="76"/>
        <end position="96"/>
    </location>
</feature>
<feature type="transmembrane region" description="Helical" evidence="8">
    <location>
        <begin position="46"/>
        <end position="64"/>
    </location>
</feature>
<dbReference type="InterPro" id="IPR051085">
    <property type="entry name" value="MB_O-acyltransferase"/>
</dbReference>
<evidence type="ECO:0000256" key="3">
    <source>
        <dbReference type="ARBA" id="ARBA00022475"/>
    </source>
</evidence>
<dbReference type="PANTHER" id="PTHR13285:SF18">
    <property type="entry name" value="PROTEIN-CYSTEINE N-PALMITOYLTRANSFERASE RASP"/>
    <property type="match status" value="1"/>
</dbReference>
<dbReference type="OrthoDB" id="9805788at2"/>
<dbReference type="InterPro" id="IPR024194">
    <property type="entry name" value="Ac/AlaTfrase_AlgI/DltB"/>
</dbReference>
<dbReference type="GO" id="GO:0016746">
    <property type="term" value="F:acyltransferase activity"/>
    <property type="evidence" value="ECO:0007669"/>
    <property type="project" value="UniProtKB-KW"/>
</dbReference>
<evidence type="ECO:0000256" key="6">
    <source>
        <dbReference type="ARBA" id="ARBA00023136"/>
    </source>
</evidence>
<evidence type="ECO:0000313" key="10">
    <source>
        <dbReference type="Proteomes" id="UP000239872"/>
    </source>
</evidence>
<evidence type="ECO:0000256" key="2">
    <source>
        <dbReference type="ARBA" id="ARBA00010323"/>
    </source>
</evidence>
<gene>
    <name evidence="9" type="ORF">CJD36_011975</name>
</gene>
<dbReference type="GO" id="GO:0042121">
    <property type="term" value="P:alginic acid biosynthetic process"/>
    <property type="evidence" value="ECO:0007669"/>
    <property type="project" value="InterPro"/>
</dbReference>
<evidence type="ECO:0000256" key="5">
    <source>
        <dbReference type="ARBA" id="ARBA00022989"/>
    </source>
</evidence>
<feature type="transmembrane region" description="Helical" evidence="8">
    <location>
        <begin position="116"/>
        <end position="137"/>
    </location>
</feature>
<evidence type="ECO:0000256" key="1">
    <source>
        <dbReference type="ARBA" id="ARBA00004651"/>
    </source>
</evidence>
<keyword evidence="4 8" id="KW-0812">Transmembrane</keyword>
<feature type="transmembrane region" description="Helical" evidence="8">
    <location>
        <begin position="459"/>
        <end position="478"/>
    </location>
</feature>
<keyword evidence="6 7" id="KW-0472">Membrane</keyword>
<feature type="transmembrane region" description="Helical" evidence="8">
    <location>
        <begin position="369"/>
        <end position="387"/>
    </location>
</feature>
<keyword evidence="5 8" id="KW-1133">Transmembrane helix</keyword>
<evidence type="ECO:0000256" key="4">
    <source>
        <dbReference type="ARBA" id="ARBA00022692"/>
    </source>
</evidence>
<keyword evidence="7 9" id="KW-0012">Acyltransferase</keyword>
<keyword evidence="3 7" id="KW-1003">Cell membrane</keyword>
<feature type="transmembrane region" description="Helical" evidence="8">
    <location>
        <begin position="331"/>
        <end position="349"/>
    </location>
</feature>
<dbReference type="EMBL" id="PPSL01000003">
    <property type="protein sequence ID" value="PQJ10683.1"/>
    <property type="molecule type" value="Genomic_DNA"/>
</dbReference>
<dbReference type="Proteomes" id="UP000239872">
    <property type="component" value="Unassembled WGS sequence"/>
</dbReference>
<dbReference type="GO" id="GO:0005886">
    <property type="term" value="C:plasma membrane"/>
    <property type="evidence" value="ECO:0007669"/>
    <property type="project" value="UniProtKB-SubCell"/>
</dbReference>
<name>A0A2S7SUW9_9BACT</name>
<sequence>MLFNSLAFLIFFPVVTLLYFLVPHALRWGLLLFASCFFYMFFKPEYILILGATIFIDYWAGILIEGATEPGKRKRYLSLSIIANVGVLAVFKYYNFFNNSVSGLALLFGVKNMLPVLKMALPIGLSFHTFQAMSYTIEVYRGKQKAERHFGIYSLYVMFYPQLVAGPIERPQNLIHQFREKHSFDYDMVMSGLKLMMWGMFKKVVIADRLALVTDRVFGNPHKYSATTLGIAVVFFAFQIYCDFSGYCDIAIGSARVMGFKLMRNFNRPYAAISIADFWRRWHISLSGWFRDYLYIPLGGSRVSIPRMYVNIMIVFIISGLWHGANWTFVIWGALYGVYYIIGIIARKIRSNSAIFTGIGKISWLDKTLQIIATFTLVSLAWVFFRANSVADAWYILQSLLSVPGEVARMVLHHSFVSDAPTSPFKLLECVLVIILLEVVQYVHAQKNINTLLAAQPRYLRWGVYYAVVLAIIYFGIFENREFIYFQF</sequence>
<dbReference type="PANTHER" id="PTHR13285">
    <property type="entry name" value="ACYLTRANSFERASE"/>
    <property type="match status" value="1"/>
</dbReference>
<proteinExistence type="inferred from homology"/>
<dbReference type="InterPro" id="IPR004299">
    <property type="entry name" value="MBOAT_fam"/>
</dbReference>
<comment type="subcellular location">
    <subcellularLocation>
        <location evidence="1">Cell membrane</location>
        <topology evidence="1">Multi-pass membrane protein</topology>
    </subcellularLocation>
</comment>
<feature type="transmembrane region" description="Helical" evidence="8">
    <location>
        <begin position="7"/>
        <end position="26"/>
    </location>
</feature>
<organism evidence="9 10">
    <name type="scientific">Flavipsychrobacter stenotrophus</name>
    <dbReference type="NCBI Taxonomy" id="2077091"/>
    <lineage>
        <taxon>Bacteria</taxon>
        <taxon>Pseudomonadati</taxon>
        <taxon>Bacteroidota</taxon>
        <taxon>Chitinophagia</taxon>
        <taxon>Chitinophagales</taxon>
        <taxon>Chitinophagaceae</taxon>
        <taxon>Flavipsychrobacter</taxon>
    </lineage>
</organism>
<accession>A0A2S7SUW9</accession>
<evidence type="ECO:0000313" key="9">
    <source>
        <dbReference type="EMBL" id="PQJ10683.1"/>
    </source>
</evidence>
<dbReference type="AlphaFoldDB" id="A0A2S7SUW9"/>
<keyword evidence="10" id="KW-1185">Reference proteome</keyword>
<evidence type="ECO:0000256" key="7">
    <source>
        <dbReference type="PIRNR" id="PIRNR016636"/>
    </source>
</evidence>
<comment type="caution">
    <text evidence="9">The sequence shown here is derived from an EMBL/GenBank/DDBJ whole genome shotgun (WGS) entry which is preliminary data.</text>
</comment>
<protein>
    <submittedName>
        <fullName evidence="9">Membrane-bound O-acyltransferase family protein</fullName>
    </submittedName>
</protein>
<dbReference type="PIRSF" id="PIRSF500217">
    <property type="entry name" value="AlgI"/>
    <property type="match status" value="1"/>
</dbReference>
<dbReference type="Pfam" id="PF03062">
    <property type="entry name" value="MBOAT"/>
    <property type="match status" value="1"/>
</dbReference>
<dbReference type="RefSeq" id="WP_105039411.1">
    <property type="nucleotide sequence ID" value="NZ_PPSL01000003.1"/>
</dbReference>